<dbReference type="KEGG" id="mbah:HYN46_01110"/>
<dbReference type="RefSeq" id="WP_114897726.1">
    <property type="nucleotide sequence ID" value="NZ_CP031222.1"/>
</dbReference>
<keyword evidence="3" id="KW-0731">Sigma factor</keyword>
<feature type="domain" description="RNA polymerase sigma factor 70 region 4 type 2" evidence="6">
    <location>
        <begin position="135"/>
        <end position="185"/>
    </location>
</feature>
<evidence type="ECO:0000259" key="5">
    <source>
        <dbReference type="Pfam" id="PF04542"/>
    </source>
</evidence>
<organism evidence="7 8">
    <name type="scientific">Aquirhabdus parva</name>
    <dbReference type="NCBI Taxonomy" id="2283318"/>
    <lineage>
        <taxon>Bacteria</taxon>
        <taxon>Pseudomonadati</taxon>
        <taxon>Pseudomonadota</taxon>
        <taxon>Gammaproteobacteria</taxon>
        <taxon>Moraxellales</taxon>
        <taxon>Moraxellaceae</taxon>
        <taxon>Aquirhabdus</taxon>
    </lineage>
</organism>
<dbReference type="EMBL" id="CP031222">
    <property type="protein sequence ID" value="AXI01616.1"/>
    <property type="molecule type" value="Genomic_DNA"/>
</dbReference>
<dbReference type="PANTHER" id="PTHR43133:SF53">
    <property type="entry name" value="ECF RNA POLYMERASE SIGMA-E FACTOR"/>
    <property type="match status" value="1"/>
</dbReference>
<dbReference type="InterPro" id="IPR007627">
    <property type="entry name" value="RNA_pol_sigma70_r2"/>
</dbReference>
<dbReference type="AlphaFoldDB" id="A0A345P2V7"/>
<evidence type="ECO:0008006" key="9">
    <source>
        <dbReference type="Google" id="ProtNLM"/>
    </source>
</evidence>
<dbReference type="InterPro" id="IPR013249">
    <property type="entry name" value="RNA_pol_sigma70_r4_t2"/>
</dbReference>
<dbReference type="NCBIfam" id="TIGR02937">
    <property type="entry name" value="sigma70-ECF"/>
    <property type="match status" value="1"/>
</dbReference>
<keyword evidence="4" id="KW-0804">Transcription</keyword>
<dbReference type="Pfam" id="PF04542">
    <property type="entry name" value="Sigma70_r2"/>
    <property type="match status" value="1"/>
</dbReference>
<evidence type="ECO:0000256" key="1">
    <source>
        <dbReference type="ARBA" id="ARBA00010641"/>
    </source>
</evidence>
<dbReference type="InterPro" id="IPR013324">
    <property type="entry name" value="RNA_pol_sigma_r3/r4-like"/>
</dbReference>
<gene>
    <name evidence="7" type="ORF">HYN46_01110</name>
</gene>
<accession>A0A345P2V7</accession>
<evidence type="ECO:0000313" key="7">
    <source>
        <dbReference type="EMBL" id="AXI01616.1"/>
    </source>
</evidence>
<protein>
    <recommendedName>
        <fullName evidence="9">RNA polymerase sigma factor</fullName>
    </recommendedName>
</protein>
<proteinExistence type="inferred from homology"/>
<dbReference type="InterPro" id="IPR036388">
    <property type="entry name" value="WH-like_DNA-bd_sf"/>
</dbReference>
<feature type="domain" description="RNA polymerase sigma-70 region 2" evidence="5">
    <location>
        <begin position="32"/>
        <end position="88"/>
    </location>
</feature>
<dbReference type="Pfam" id="PF08281">
    <property type="entry name" value="Sigma70_r4_2"/>
    <property type="match status" value="1"/>
</dbReference>
<dbReference type="SUPFAM" id="SSF88946">
    <property type="entry name" value="Sigma2 domain of RNA polymerase sigma factors"/>
    <property type="match status" value="1"/>
</dbReference>
<dbReference type="InterPro" id="IPR014284">
    <property type="entry name" value="RNA_pol_sigma-70_dom"/>
</dbReference>
<dbReference type="InterPro" id="IPR039425">
    <property type="entry name" value="RNA_pol_sigma-70-like"/>
</dbReference>
<dbReference type="Gene3D" id="1.10.10.10">
    <property type="entry name" value="Winged helix-like DNA-binding domain superfamily/Winged helix DNA-binding domain"/>
    <property type="match status" value="1"/>
</dbReference>
<dbReference type="InterPro" id="IPR013325">
    <property type="entry name" value="RNA_pol_sigma_r2"/>
</dbReference>
<dbReference type="PANTHER" id="PTHR43133">
    <property type="entry name" value="RNA POLYMERASE ECF-TYPE SIGMA FACTO"/>
    <property type="match status" value="1"/>
</dbReference>
<keyword evidence="2" id="KW-0805">Transcription regulation</keyword>
<evidence type="ECO:0000256" key="3">
    <source>
        <dbReference type="ARBA" id="ARBA00023082"/>
    </source>
</evidence>
<dbReference type="Gene3D" id="1.10.1740.10">
    <property type="match status" value="1"/>
</dbReference>
<dbReference type="Proteomes" id="UP000253940">
    <property type="component" value="Chromosome"/>
</dbReference>
<comment type="similarity">
    <text evidence="1">Belongs to the sigma-70 factor family. ECF subfamily.</text>
</comment>
<evidence type="ECO:0000256" key="2">
    <source>
        <dbReference type="ARBA" id="ARBA00023015"/>
    </source>
</evidence>
<evidence type="ECO:0000256" key="4">
    <source>
        <dbReference type="ARBA" id="ARBA00023163"/>
    </source>
</evidence>
<dbReference type="OrthoDB" id="9782108at2"/>
<dbReference type="GO" id="GO:0003677">
    <property type="term" value="F:DNA binding"/>
    <property type="evidence" value="ECO:0007669"/>
    <property type="project" value="InterPro"/>
</dbReference>
<reference evidence="7 8" key="1">
    <citation type="submission" date="2018-07" db="EMBL/GenBank/DDBJ databases">
        <title>Genome sequencing of Moraxellaceae gen. HYN0046.</title>
        <authorList>
            <person name="Kim M."/>
            <person name="Yi H."/>
        </authorList>
    </citation>
    <scope>NUCLEOTIDE SEQUENCE [LARGE SCALE GENOMIC DNA]</scope>
    <source>
        <strain evidence="7 8">HYN0046</strain>
    </source>
</reference>
<keyword evidence="8" id="KW-1185">Reference proteome</keyword>
<dbReference type="GO" id="GO:0006352">
    <property type="term" value="P:DNA-templated transcription initiation"/>
    <property type="evidence" value="ECO:0007669"/>
    <property type="project" value="InterPro"/>
</dbReference>
<sequence length="200" mass="22687">MYDDEIQIAKRINAGDQKALRELMKLHGGAMIAAARAICSHAVDDIVQEAWISALSALPNFEHRSSLKTWLVRITVNKAYTYIRQTRREVSLEGLSDIQDPLQHAFDASDHWVTPWETWTDDSPDKLLEAHVLKECLERHMENLPSGQRMVMTLTDLMGLTSDEVCNNLEISASNHRVLLHRARVTIHAMVSHYEATGDC</sequence>
<name>A0A345P2V7_9GAMM</name>
<dbReference type="CDD" id="cd06171">
    <property type="entry name" value="Sigma70_r4"/>
    <property type="match status" value="1"/>
</dbReference>
<dbReference type="SUPFAM" id="SSF88659">
    <property type="entry name" value="Sigma3 and sigma4 domains of RNA polymerase sigma factors"/>
    <property type="match status" value="1"/>
</dbReference>
<evidence type="ECO:0000313" key="8">
    <source>
        <dbReference type="Proteomes" id="UP000253940"/>
    </source>
</evidence>
<dbReference type="GO" id="GO:0016987">
    <property type="term" value="F:sigma factor activity"/>
    <property type="evidence" value="ECO:0007669"/>
    <property type="project" value="UniProtKB-KW"/>
</dbReference>
<evidence type="ECO:0000259" key="6">
    <source>
        <dbReference type="Pfam" id="PF08281"/>
    </source>
</evidence>